<keyword evidence="5 8" id="KW-0963">Cytoplasm</keyword>
<dbReference type="NCBIfam" id="TIGR02135">
    <property type="entry name" value="phoU_full"/>
    <property type="match status" value="1"/>
</dbReference>
<evidence type="ECO:0000259" key="9">
    <source>
        <dbReference type="Pfam" id="PF01895"/>
    </source>
</evidence>
<evidence type="ECO:0000313" key="10">
    <source>
        <dbReference type="EMBL" id="QEX19788.1"/>
    </source>
</evidence>
<dbReference type="Proteomes" id="UP000326202">
    <property type="component" value="Chromosome"/>
</dbReference>
<reference evidence="10 11" key="1">
    <citation type="submission" date="2019-08" db="EMBL/GenBank/DDBJ databases">
        <title>Hyperibacter terrae gen. nov., sp. nov. and Hyperibacter viscosus sp. nov., two new members in the family Rhodospirillaceae isolated from the rhizosphere of Hypericum perforatum.</title>
        <authorList>
            <person name="Noviana Z."/>
        </authorList>
    </citation>
    <scope>NUCLEOTIDE SEQUENCE [LARGE SCALE GENOMIC DNA]</scope>
    <source>
        <strain evidence="10 11">R5913</strain>
    </source>
</reference>
<comment type="function">
    <text evidence="7 8">Plays a role in the regulation of phosphate uptake.</text>
</comment>
<dbReference type="OrthoDB" id="9814256at2"/>
<organism evidence="10 11">
    <name type="scientific">Hypericibacter terrae</name>
    <dbReference type="NCBI Taxonomy" id="2602015"/>
    <lineage>
        <taxon>Bacteria</taxon>
        <taxon>Pseudomonadati</taxon>
        <taxon>Pseudomonadota</taxon>
        <taxon>Alphaproteobacteria</taxon>
        <taxon>Rhodospirillales</taxon>
        <taxon>Dongiaceae</taxon>
        <taxon>Hypericibacter</taxon>
    </lineage>
</organism>
<dbReference type="EMBL" id="CP042906">
    <property type="protein sequence ID" value="QEX19788.1"/>
    <property type="molecule type" value="Genomic_DNA"/>
</dbReference>
<evidence type="ECO:0000256" key="2">
    <source>
        <dbReference type="ARBA" id="ARBA00008107"/>
    </source>
</evidence>
<protein>
    <recommendedName>
        <fullName evidence="8">Phosphate-specific transport system accessory protein PhoU</fullName>
    </recommendedName>
</protein>
<evidence type="ECO:0000256" key="3">
    <source>
        <dbReference type="ARBA" id="ARBA00011738"/>
    </source>
</evidence>
<dbReference type="AlphaFoldDB" id="A0A5J6MQG5"/>
<dbReference type="Gene3D" id="1.20.58.220">
    <property type="entry name" value="Phosphate transport system protein phou homolog 2, domain 2"/>
    <property type="match status" value="1"/>
</dbReference>
<evidence type="ECO:0000256" key="5">
    <source>
        <dbReference type="ARBA" id="ARBA00022490"/>
    </source>
</evidence>
<comment type="similarity">
    <text evidence="2 8">Belongs to the PhoU family.</text>
</comment>
<dbReference type="GO" id="GO:0006817">
    <property type="term" value="P:phosphate ion transport"/>
    <property type="evidence" value="ECO:0007669"/>
    <property type="project" value="UniProtKB-KW"/>
</dbReference>
<keyword evidence="4 8" id="KW-0813">Transport</keyword>
<gene>
    <name evidence="10" type="ORF">FRZ44_51030</name>
</gene>
<evidence type="ECO:0000313" key="11">
    <source>
        <dbReference type="Proteomes" id="UP000326202"/>
    </source>
</evidence>
<feature type="domain" description="PhoU" evidence="9">
    <location>
        <begin position="21"/>
        <end position="108"/>
    </location>
</feature>
<sequence length="242" mass="26702">MTAEHIVKSFDDELKLLNRTIAQMGGLSEVQLQTATDALMRRDAELAGKVIQADKRIDELEHQIGEMAVRMLALRQPMASDLREVVAALKISADLERIGDYATNIAKRAIAISQAQPVSTLQAIPRMGQLVQSIIKDVLDAYVDKNAERAVAAWSRDEEVDSLYNSLFRELLTYMMEDPRNIGSCIHLMFIAKNIERIGDHATNIAETVYFLVHGRGIEIARPKGDVTSYAIAPTPGGRAGA</sequence>
<keyword evidence="11" id="KW-1185">Reference proteome</keyword>
<dbReference type="GO" id="GO:0005737">
    <property type="term" value="C:cytoplasm"/>
    <property type="evidence" value="ECO:0007669"/>
    <property type="project" value="UniProtKB-SubCell"/>
</dbReference>
<dbReference type="InterPro" id="IPR026022">
    <property type="entry name" value="PhoU_dom"/>
</dbReference>
<dbReference type="FunFam" id="1.20.58.220:FF:000004">
    <property type="entry name" value="Phosphate-specific transport system accessory protein PhoU"/>
    <property type="match status" value="1"/>
</dbReference>
<keyword evidence="6 8" id="KW-0592">Phosphate transport</keyword>
<dbReference type="Pfam" id="PF01895">
    <property type="entry name" value="PhoU"/>
    <property type="match status" value="2"/>
</dbReference>
<dbReference type="GO" id="GO:0045936">
    <property type="term" value="P:negative regulation of phosphate metabolic process"/>
    <property type="evidence" value="ECO:0007669"/>
    <property type="project" value="InterPro"/>
</dbReference>
<evidence type="ECO:0000256" key="4">
    <source>
        <dbReference type="ARBA" id="ARBA00022448"/>
    </source>
</evidence>
<feature type="domain" description="PhoU" evidence="9">
    <location>
        <begin position="124"/>
        <end position="209"/>
    </location>
</feature>
<dbReference type="GO" id="GO:0030643">
    <property type="term" value="P:intracellular phosphate ion homeostasis"/>
    <property type="evidence" value="ECO:0007669"/>
    <property type="project" value="InterPro"/>
</dbReference>
<name>A0A5J6MQG5_9PROT</name>
<evidence type="ECO:0000256" key="1">
    <source>
        <dbReference type="ARBA" id="ARBA00004496"/>
    </source>
</evidence>
<comment type="subcellular location">
    <subcellularLocation>
        <location evidence="1 8">Cytoplasm</location>
    </subcellularLocation>
</comment>
<dbReference type="InterPro" id="IPR028366">
    <property type="entry name" value="PhoU"/>
</dbReference>
<comment type="subunit">
    <text evidence="3 8">Homodimer.</text>
</comment>
<evidence type="ECO:0000256" key="6">
    <source>
        <dbReference type="ARBA" id="ARBA00022592"/>
    </source>
</evidence>
<proteinExistence type="inferred from homology"/>
<dbReference type="InterPro" id="IPR038078">
    <property type="entry name" value="PhoU-like_sf"/>
</dbReference>
<dbReference type="SUPFAM" id="SSF109755">
    <property type="entry name" value="PhoU-like"/>
    <property type="match status" value="1"/>
</dbReference>
<dbReference type="PIRSF" id="PIRSF003107">
    <property type="entry name" value="PhoU"/>
    <property type="match status" value="1"/>
</dbReference>
<accession>A0A5J6MQG5</accession>
<dbReference type="PANTHER" id="PTHR42930:SF3">
    <property type="entry name" value="PHOSPHATE-SPECIFIC TRANSPORT SYSTEM ACCESSORY PROTEIN PHOU"/>
    <property type="match status" value="1"/>
</dbReference>
<dbReference type="PANTHER" id="PTHR42930">
    <property type="entry name" value="PHOSPHATE-SPECIFIC TRANSPORT SYSTEM ACCESSORY PROTEIN PHOU"/>
    <property type="match status" value="1"/>
</dbReference>
<evidence type="ECO:0000256" key="8">
    <source>
        <dbReference type="PIRNR" id="PIRNR003107"/>
    </source>
</evidence>
<evidence type="ECO:0000256" key="7">
    <source>
        <dbReference type="ARBA" id="ARBA00056181"/>
    </source>
</evidence>
<dbReference type="RefSeq" id="WP_151179820.1">
    <property type="nucleotide sequence ID" value="NZ_CP042906.1"/>
</dbReference>
<dbReference type="KEGG" id="htq:FRZ44_51030"/>